<reference evidence="4" key="1">
    <citation type="submission" date="2015-08" db="EMBL/GenBank/DDBJ databases">
        <title>Fjat-10028 dsm 16317.</title>
        <authorList>
            <person name="Liu B."/>
            <person name="Wang J."/>
            <person name="Zhu Y."/>
            <person name="Liu G."/>
            <person name="Chen Q."/>
            <person name="Chen Z."/>
            <person name="Lan J."/>
            <person name="Che J."/>
            <person name="Ge C."/>
            <person name="Shi H."/>
            <person name="Pan Z."/>
            <person name="Liu X."/>
        </authorList>
    </citation>
    <scope>NUCLEOTIDE SEQUENCE [LARGE SCALE GENOMIC DNA]</scope>
    <source>
        <strain evidence="4">DSM 16317</strain>
    </source>
</reference>
<accession>A0A0M0LNC4</accession>
<evidence type="ECO:0000259" key="2">
    <source>
        <dbReference type="PROSITE" id="PS51168"/>
    </source>
</evidence>
<gene>
    <name evidence="3" type="ORF">AMD00_08865</name>
</gene>
<dbReference type="Gene3D" id="3.20.20.70">
    <property type="entry name" value="Aldolase class I"/>
    <property type="match status" value="1"/>
</dbReference>
<organism evidence="3 4">
    <name type="scientific">Viridibacillus arvi</name>
    <dbReference type="NCBI Taxonomy" id="263475"/>
    <lineage>
        <taxon>Bacteria</taxon>
        <taxon>Bacillati</taxon>
        <taxon>Bacillota</taxon>
        <taxon>Bacilli</taxon>
        <taxon>Bacillales</taxon>
        <taxon>Caryophanaceae</taxon>
        <taxon>Viridibacillus</taxon>
    </lineage>
</organism>
<dbReference type="STRING" id="263475.AMD00_08865"/>
<dbReference type="NCBIfam" id="NF009239">
    <property type="entry name" value="PRK12595.1"/>
    <property type="match status" value="1"/>
</dbReference>
<dbReference type="Proteomes" id="UP000036867">
    <property type="component" value="Unassembled WGS sequence"/>
</dbReference>
<dbReference type="Pfam" id="PF01817">
    <property type="entry name" value="CM_2"/>
    <property type="match status" value="1"/>
</dbReference>
<dbReference type="GO" id="GO:0016832">
    <property type="term" value="F:aldehyde-lyase activity"/>
    <property type="evidence" value="ECO:0007669"/>
    <property type="project" value="InterPro"/>
</dbReference>
<dbReference type="SMART" id="SM00830">
    <property type="entry name" value="CM_2"/>
    <property type="match status" value="1"/>
</dbReference>
<dbReference type="InterPro" id="IPR013785">
    <property type="entry name" value="Aldolase_TIM"/>
</dbReference>
<dbReference type="InterPro" id="IPR002701">
    <property type="entry name" value="CM_II_prokaryot"/>
</dbReference>
<dbReference type="Pfam" id="PF00793">
    <property type="entry name" value="DAHP_synth_1"/>
    <property type="match status" value="1"/>
</dbReference>
<dbReference type="SUPFAM" id="SSF51569">
    <property type="entry name" value="Aldolase"/>
    <property type="match status" value="1"/>
</dbReference>
<evidence type="ECO:0000313" key="3">
    <source>
        <dbReference type="EMBL" id="KOO52486.1"/>
    </source>
</evidence>
<dbReference type="GO" id="GO:0009073">
    <property type="term" value="P:aromatic amino acid family biosynthetic process"/>
    <property type="evidence" value="ECO:0007669"/>
    <property type="project" value="InterPro"/>
</dbReference>
<dbReference type="Gene3D" id="1.20.59.10">
    <property type="entry name" value="Chorismate mutase"/>
    <property type="match status" value="1"/>
</dbReference>
<dbReference type="AlphaFoldDB" id="A0A0M0LNC4"/>
<dbReference type="GO" id="GO:0004106">
    <property type="term" value="F:chorismate mutase activity"/>
    <property type="evidence" value="ECO:0007669"/>
    <property type="project" value="InterPro"/>
</dbReference>
<name>A0A0M0LNC4_9BACL</name>
<feature type="domain" description="Chorismate mutase" evidence="2">
    <location>
        <begin position="1"/>
        <end position="90"/>
    </location>
</feature>
<comment type="caution">
    <text evidence="3">The sequence shown here is derived from an EMBL/GenBank/DDBJ whole genome shotgun (WGS) entry which is preliminary data.</text>
</comment>
<dbReference type="NCBIfam" id="TIGR01361">
    <property type="entry name" value="DAHP_synth_Bsub"/>
    <property type="match status" value="1"/>
</dbReference>
<protein>
    <submittedName>
        <fullName evidence="3">Chorismate mutase</fullName>
    </submittedName>
</protein>
<dbReference type="InterPro" id="IPR006268">
    <property type="entry name" value="DAHP_syn_2"/>
</dbReference>
<dbReference type="InterPro" id="IPR036979">
    <property type="entry name" value="CM_dom_sf"/>
</dbReference>
<dbReference type="InterPro" id="IPR052899">
    <property type="entry name" value="Class-I_DAHP_synthase"/>
</dbReference>
<dbReference type="PANTHER" id="PTHR43018">
    <property type="entry name" value="PHOSPHO-2-DEHYDRO-3-DEOXYHEPTONATE ALDOLASE"/>
    <property type="match status" value="1"/>
</dbReference>
<dbReference type="NCBIfam" id="TIGR01801">
    <property type="entry name" value="CM_A"/>
    <property type="match status" value="1"/>
</dbReference>
<evidence type="ECO:0000313" key="4">
    <source>
        <dbReference type="Proteomes" id="UP000036867"/>
    </source>
</evidence>
<dbReference type="InterPro" id="IPR010954">
    <property type="entry name" value="Chorismate_mutase_GmP-bac"/>
</dbReference>
<dbReference type="OrthoDB" id="9780456at2"/>
<keyword evidence="1" id="KW-0808">Transferase</keyword>
<dbReference type="InterPro" id="IPR006218">
    <property type="entry name" value="DAHP1/KDSA"/>
</dbReference>
<sequence>MSHQNLDPLRDRVDALNLEILSLINERAEVVQEIGKIKEKQGVNRYDPLRERHMLNLLKENHEGPLSQGTIEHIFKEIFKSALKLQETDHKKELLVSRKRKPEDTIVNINGEAIGSGEPTFVFGPCAVESYEQVAAVAASIQSKGLKMIRGGAYKPRTSPYDFQGLGLEGLKILKQISKEFGLAVVSEIVTPSHLDEALDHIDVIQIGARNMQNFELLKAAGATNKPVLLKRGLAATIDEFINAAEYIISKGNDQIILCERGIRTYEKATRNTLDISAVPILKQETHLPVFVDVTHSTGRRDLLLPCAKAAIAIGADGVMAEVHPDPAVALSDAQQQMSIPQFDEFYETLQKFMKSYEIHA</sequence>
<proteinExistence type="predicted"/>
<dbReference type="PROSITE" id="PS51168">
    <property type="entry name" value="CHORISMATE_MUT_2"/>
    <property type="match status" value="1"/>
</dbReference>
<keyword evidence="4" id="KW-1185">Reference proteome</keyword>
<dbReference type="PATRIC" id="fig|263475.3.peg.2232"/>
<evidence type="ECO:0000256" key="1">
    <source>
        <dbReference type="ARBA" id="ARBA00022679"/>
    </source>
</evidence>
<dbReference type="PANTHER" id="PTHR43018:SF1">
    <property type="entry name" value="PROTEIN AROA(G)"/>
    <property type="match status" value="1"/>
</dbReference>
<dbReference type="GO" id="GO:0016740">
    <property type="term" value="F:transferase activity"/>
    <property type="evidence" value="ECO:0007669"/>
    <property type="project" value="UniProtKB-KW"/>
</dbReference>
<dbReference type="GO" id="GO:0046417">
    <property type="term" value="P:chorismate metabolic process"/>
    <property type="evidence" value="ECO:0007669"/>
    <property type="project" value="InterPro"/>
</dbReference>
<dbReference type="GeneID" id="301136218"/>
<dbReference type="NCBIfam" id="NF006421">
    <property type="entry name" value="PRK08673.1"/>
    <property type="match status" value="1"/>
</dbReference>
<dbReference type="EMBL" id="LILB01000001">
    <property type="protein sequence ID" value="KOO52486.1"/>
    <property type="molecule type" value="Genomic_DNA"/>
</dbReference>
<dbReference type="RefSeq" id="WP_053416649.1">
    <property type="nucleotide sequence ID" value="NZ_LILB01000001.1"/>
</dbReference>